<dbReference type="Proteomes" id="UP000093355">
    <property type="component" value="Unassembled WGS sequence"/>
</dbReference>
<evidence type="ECO:0000313" key="1">
    <source>
        <dbReference type="EMBL" id="OCG75642.1"/>
    </source>
</evidence>
<dbReference type="OrthoDB" id="9936759at2"/>
<sequence>MKPDFPEQRLAWAREHGWSGVAERTIEPDLFSRLSWRAAGERDTPVRVLGEIRGTYGNRAAFAHDRPLPLLQSQARAHERFGRISGVSVEASLPAGYVLLARKPSFARMYPMPWAEGLAVTRRPLGTPTAGWAQPGAEDLVIGALAPILQSAAPIVTGGEGGEYLVAIGEGSVIVGETYQSGPEAALYRMGLADDVATRLEHAVRAGAAPAAN</sequence>
<protein>
    <submittedName>
        <fullName evidence="1">Uncharacterized protein</fullName>
    </submittedName>
</protein>
<dbReference type="RefSeq" id="WP_067022971.1">
    <property type="nucleotide sequence ID" value="NZ_JRNY01000001.1"/>
</dbReference>
<dbReference type="STRING" id="904291.A7J15_00860"/>
<accession>A0A1B9NGC0</accession>
<gene>
    <name evidence="1" type="ORF">A7J15_00860</name>
</gene>
<evidence type="ECO:0000313" key="2">
    <source>
        <dbReference type="Proteomes" id="UP000093355"/>
    </source>
</evidence>
<keyword evidence="2" id="KW-1185">Reference proteome</keyword>
<dbReference type="EMBL" id="LXMD01000012">
    <property type="protein sequence ID" value="OCG75642.1"/>
    <property type="molecule type" value="Genomic_DNA"/>
</dbReference>
<organism evidence="1 2">
    <name type="scientific">Microbacterium sediminis</name>
    <dbReference type="NCBI Taxonomy" id="904291"/>
    <lineage>
        <taxon>Bacteria</taxon>
        <taxon>Bacillati</taxon>
        <taxon>Actinomycetota</taxon>
        <taxon>Actinomycetes</taxon>
        <taxon>Micrococcales</taxon>
        <taxon>Microbacteriaceae</taxon>
        <taxon>Microbacterium</taxon>
    </lineage>
</organism>
<proteinExistence type="predicted"/>
<reference evidence="1 2" key="1">
    <citation type="submission" date="2016-05" db="EMBL/GenBank/DDBJ databases">
        <authorList>
            <person name="Lavstsen T."/>
            <person name="Jespersen J.S."/>
        </authorList>
    </citation>
    <scope>NUCLEOTIDE SEQUENCE [LARGE SCALE GENOMIC DNA]</scope>
    <source>
        <strain evidence="1 2">YLB-01</strain>
    </source>
</reference>
<name>A0A1B9NGC0_9MICO</name>
<comment type="caution">
    <text evidence="1">The sequence shown here is derived from an EMBL/GenBank/DDBJ whole genome shotgun (WGS) entry which is preliminary data.</text>
</comment>
<dbReference type="AlphaFoldDB" id="A0A1B9NGC0"/>